<reference evidence="3" key="2">
    <citation type="submission" date="2020-09" db="EMBL/GenBank/DDBJ databases">
        <authorList>
            <person name="Sun Q."/>
            <person name="Kim S."/>
        </authorList>
    </citation>
    <scope>NUCLEOTIDE SEQUENCE</scope>
    <source>
        <strain evidence="3">KCTC 32255</strain>
    </source>
</reference>
<protein>
    <recommendedName>
        <fullName evidence="5">DUF192 domain-containing protein</fullName>
    </recommendedName>
</protein>
<feature type="region of interest" description="Disordered" evidence="1">
    <location>
        <begin position="25"/>
        <end position="45"/>
    </location>
</feature>
<dbReference type="AlphaFoldDB" id="A0A918UDZ0"/>
<sequence length="169" mass="17607">MRLKHPLAALALLAAVACSQGPQEAAATPPVSAAPSADAAAPSVHPDSGLRVIPLTVRSAGGVHTFRVELAGTSAEQARGLMFRSRMGADEGMIFPMNPPRVPSFWMHNTVLPLDIVFIGEDGRILNIAHGKPYDESLLSAAGFAIGVLELNAGRAAELGIVPGDVVQW</sequence>
<evidence type="ECO:0000313" key="3">
    <source>
        <dbReference type="EMBL" id="GGY94291.1"/>
    </source>
</evidence>
<keyword evidence="2" id="KW-0732">Signal</keyword>
<name>A0A918UDZ0_9SPHN</name>
<dbReference type="RefSeq" id="WP_189619634.1">
    <property type="nucleotide sequence ID" value="NZ_BMZA01000001.1"/>
</dbReference>
<organism evidence="3 4">
    <name type="scientific">Novosphingobium colocasiae</name>
    <dbReference type="NCBI Taxonomy" id="1256513"/>
    <lineage>
        <taxon>Bacteria</taxon>
        <taxon>Pseudomonadati</taxon>
        <taxon>Pseudomonadota</taxon>
        <taxon>Alphaproteobacteria</taxon>
        <taxon>Sphingomonadales</taxon>
        <taxon>Sphingomonadaceae</taxon>
        <taxon>Novosphingobium</taxon>
    </lineage>
</organism>
<evidence type="ECO:0008006" key="5">
    <source>
        <dbReference type="Google" id="ProtNLM"/>
    </source>
</evidence>
<proteinExistence type="predicted"/>
<keyword evidence="4" id="KW-1185">Reference proteome</keyword>
<evidence type="ECO:0000313" key="4">
    <source>
        <dbReference type="Proteomes" id="UP000648075"/>
    </source>
</evidence>
<evidence type="ECO:0000256" key="1">
    <source>
        <dbReference type="SAM" id="MobiDB-lite"/>
    </source>
</evidence>
<dbReference type="Proteomes" id="UP000648075">
    <property type="component" value="Unassembled WGS sequence"/>
</dbReference>
<dbReference type="Gene3D" id="2.60.120.1140">
    <property type="entry name" value="Protein of unknown function DUF192"/>
    <property type="match status" value="1"/>
</dbReference>
<comment type="caution">
    <text evidence="3">The sequence shown here is derived from an EMBL/GenBank/DDBJ whole genome shotgun (WGS) entry which is preliminary data.</text>
</comment>
<dbReference type="PANTHER" id="PTHR37953">
    <property type="entry name" value="UPF0127 PROTEIN MJ1496"/>
    <property type="match status" value="1"/>
</dbReference>
<dbReference type="InterPro" id="IPR003795">
    <property type="entry name" value="DUF192"/>
</dbReference>
<feature type="chain" id="PRO_5037183662" description="DUF192 domain-containing protein" evidence="2">
    <location>
        <begin position="26"/>
        <end position="169"/>
    </location>
</feature>
<dbReference type="InterPro" id="IPR038695">
    <property type="entry name" value="Saro_0823-like_sf"/>
</dbReference>
<dbReference type="PANTHER" id="PTHR37953:SF1">
    <property type="entry name" value="UPF0127 PROTEIN MJ1496"/>
    <property type="match status" value="1"/>
</dbReference>
<reference evidence="3" key="1">
    <citation type="journal article" date="2014" name="Int. J. Syst. Evol. Microbiol.">
        <title>Complete genome sequence of Corynebacterium casei LMG S-19264T (=DSM 44701T), isolated from a smear-ripened cheese.</title>
        <authorList>
            <consortium name="US DOE Joint Genome Institute (JGI-PGF)"/>
            <person name="Walter F."/>
            <person name="Albersmeier A."/>
            <person name="Kalinowski J."/>
            <person name="Ruckert C."/>
        </authorList>
    </citation>
    <scope>NUCLEOTIDE SEQUENCE</scope>
    <source>
        <strain evidence="3">KCTC 32255</strain>
    </source>
</reference>
<dbReference type="Pfam" id="PF02643">
    <property type="entry name" value="DUF192"/>
    <property type="match status" value="1"/>
</dbReference>
<accession>A0A918UDZ0</accession>
<gene>
    <name evidence="3" type="ORF">GCM10011614_06630</name>
</gene>
<dbReference type="EMBL" id="BMZA01000001">
    <property type="protein sequence ID" value="GGY94291.1"/>
    <property type="molecule type" value="Genomic_DNA"/>
</dbReference>
<feature type="signal peptide" evidence="2">
    <location>
        <begin position="1"/>
        <end position="25"/>
    </location>
</feature>
<dbReference type="PROSITE" id="PS51257">
    <property type="entry name" value="PROKAR_LIPOPROTEIN"/>
    <property type="match status" value="1"/>
</dbReference>
<evidence type="ECO:0000256" key="2">
    <source>
        <dbReference type="SAM" id="SignalP"/>
    </source>
</evidence>